<accession>A0A4Y7QDJ5</accession>
<feature type="compositionally biased region" description="Basic and acidic residues" evidence="5">
    <location>
        <begin position="116"/>
        <end position="128"/>
    </location>
</feature>
<dbReference type="SMART" id="SM00066">
    <property type="entry name" value="GAL4"/>
    <property type="match status" value="1"/>
</dbReference>
<dbReference type="GO" id="GO:0003677">
    <property type="term" value="F:DNA binding"/>
    <property type="evidence" value="ECO:0007669"/>
    <property type="project" value="UniProtKB-KW"/>
</dbReference>
<evidence type="ECO:0000313" key="8">
    <source>
        <dbReference type="Proteomes" id="UP000294933"/>
    </source>
</evidence>
<evidence type="ECO:0000313" key="7">
    <source>
        <dbReference type="EMBL" id="TDL24940.1"/>
    </source>
</evidence>
<evidence type="ECO:0000256" key="2">
    <source>
        <dbReference type="ARBA" id="ARBA00023125"/>
    </source>
</evidence>
<dbReference type="CDD" id="cd00067">
    <property type="entry name" value="GAL4"/>
    <property type="match status" value="1"/>
</dbReference>
<dbReference type="OrthoDB" id="2441642at2759"/>
<evidence type="ECO:0000256" key="5">
    <source>
        <dbReference type="SAM" id="MobiDB-lite"/>
    </source>
</evidence>
<proteinExistence type="predicted"/>
<dbReference type="PROSITE" id="PS00463">
    <property type="entry name" value="ZN2_CY6_FUNGAL_1"/>
    <property type="match status" value="1"/>
</dbReference>
<dbReference type="PANTHER" id="PTHR47424:SF3">
    <property type="entry name" value="REGULATORY PROTEIN GAL4"/>
    <property type="match status" value="1"/>
</dbReference>
<dbReference type="InterPro" id="IPR036864">
    <property type="entry name" value="Zn2-C6_fun-type_DNA-bd_sf"/>
</dbReference>
<dbReference type="Gene3D" id="4.10.240.10">
    <property type="entry name" value="Zn(2)-C6 fungal-type DNA-binding domain"/>
    <property type="match status" value="1"/>
</dbReference>
<dbReference type="GO" id="GO:0000981">
    <property type="term" value="F:DNA-binding transcription factor activity, RNA polymerase II-specific"/>
    <property type="evidence" value="ECO:0007669"/>
    <property type="project" value="InterPro"/>
</dbReference>
<keyword evidence="4" id="KW-0539">Nucleus</keyword>
<dbReference type="VEuPathDB" id="FungiDB:BD410DRAFT_785684"/>
<dbReference type="PANTHER" id="PTHR47424">
    <property type="entry name" value="REGULATORY PROTEIN GAL4"/>
    <property type="match status" value="1"/>
</dbReference>
<keyword evidence="2" id="KW-0238">DNA-binding</keyword>
<dbReference type="Proteomes" id="UP000294933">
    <property type="component" value="Unassembled WGS sequence"/>
</dbReference>
<dbReference type="Pfam" id="PF00172">
    <property type="entry name" value="Zn_clus"/>
    <property type="match status" value="1"/>
</dbReference>
<dbReference type="GO" id="GO:0008270">
    <property type="term" value="F:zinc ion binding"/>
    <property type="evidence" value="ECO:0007669"/>
    <property type="project" value="InterPro"/>
</dbReference>
<keyword evidence="3" id="KW-0804">Transcription</keyword>
<evidence type="ECO:0000259" key="6">
    <source>
        <dbReference type="PROSITE" id="PS50048"/>
    </source>
</evidence>
<evidence type="ECO:0000256" key="3">
    <source>
        <dbReference type="ARBA" id="ARBA00023163"/>
    </source>
</evidence>
<feature type="compositionally biased region" description="Polar residues" evidence="5">
    <location>
        <begin position="241"/>
        <end position="256"/>
    </location>
</feature>
<keyword evidence="1" id="KW-0805">Transcription regulation</keyword>
<dbReference type="AlphaFoldDB" id="A0A4Y7QDJ5"/>
<gene>
    <name evidence="7" type="ORF">BD410DRAFT_785684</name>
</gene>
<dbReference type="SUPFAM" id="SSF57701">
    <property type="entry name" value="Zn2/Cys6 DNA-binding domain"/>
    <property type="match status" value="1"/>
</dbReference>
<dbReference type="EMBL" id="ML170165">
    <property type="protein sequence ID" value="TDL24940.1"/>
    <property type="molecule type" value="Genomic_DNA"/>
</dbReference>
<protein>
    <recommendedName>
        <fullName evidence="6">Zn(2)-C6 fungal-type domain-containing protein</fullName>
    </recommendedName>
</protein>
<dbReference type="InterPro" id="IPR001138">
    <property type="entry name" value="Zn2Cys6_DnaBD"/>
</dbReference>
<feature type="compositionally biased region" description="Low complexity" evidence="5">
    <location>
        <begin position="1"/>
        <end position="25"/>
    </location>
</feature>
<feature type="region of interest" description="Disordered" evidence="5">
    <location>
        <begin position="1"/>
        <end position="27"/>
    </location>
</feature>
<dbReference type="STRING" id="50990.A0A4Y7QDJ5"/>
<evidence type="ECO:0000256" key="4">
    <source>
        <dbReference type="ARBA" id="ARBA00023242"/>
    </source>
</evidence>
<feature type="domain" description="Zn(2)-C6 fungal-type" evidence="6">
    <location>
        <begin position="185"/>
        <end position="215"/>
    </location>
</feature>
<reference evidence="7 8" key="1">
    <citation type="submission" date="2018-06" db="EMBL/GenBank/DDBJ databases">
        <title>A transcriptomic atlas of mushroom development highlights an independent origin of complex multicellularity.</title>
        <authorList>
            <consortium name="DOE Joint Genome Institute"/>
            <person name="Krizsan K."/>
            <person name="Almasi E."/>
            <person name="Merenyi Z."/>
            <person name="Sahu N."/>
            <person name="Viragh M."/>
            <person name="Koszo T."/>
            <person name="Mondo S."/>
            <person name="Kiss B."/>
            <person name="Balint B."/>
            <person name="Kues U."/>
            <person name="Barry K."/>
            <person name="Hegedus J.C."/>
            <person name="Henrissat B."/>
            <person name="Johnson J."/>
            <person name="Lipzen A."/>
            <person name="Ohm R."/>
            <person name="Nagy I."/>
            <person name="Pangilinan J."/>
            <person name="Yan J."/>
            <person name="Xiong Y."/>
            <person name="Grigoriev I.V."/>
            <person name="Hibbett D.S."/>
            <person name="Nagy L.G."/>
        </authorList>
    </citation>
    <scope>NUCLEOTIDE SEQUENCE [LARGE SCALE GENOMIC DNA]</scope>
    <source>
        <strain evidence="7 8">SZMC22713</strain>
    </source>
</reference>
<feature type="region of interest" description="Disordered" evidence="5">
    <location>
        <begin position="240"/>
        <end position="276"/>
    </location>
</feature>
<keyword evidence="8" id="KW-1185">Reference proteome</keyword>
<name>A0A4Y7QDJ5_9AGAM</name>
<sequence>MALSFTPSSLTLSMPQSSLSSPSLTQRNVHSIPIRPIETQSSLTLSESIRNIARNMAAQHHYGHRQSAVADSYAQIPPQNEGVHRQVTSPQPRRLPDDNLGNGPSCRTDSAGGRASDSETARSHRSDDSPISSAFVATPPLIATFPQENLYDTTVPSMTLPTSSAESSFFYRSPNNSVRQRTSQACEKCRERKTKCSGTRPVCKRCSDRGLCCVYASDSKSRGLQRSKQRSAEVIKVEDPTTFNISRPRSVPSNVESPRHPPARASSTSLEVPGMLYPSTKPQPLMLRWPAEPAAPKNEIVYTAVTPPAITVSAPDYMHADMIGQTRSAFDFDPNGGGQYYLQDGYLSGYQRSFDYAGGISTPPSATASHFSLSSDSDLGELGYPSSATEPHFNLPYDNSVGYAHTPVMATDEFNGFSGSLHGPSSPVPGSYSYDVNAAAAFNRNHGFEHPIDDELVSQFVNSEFTFSHP</sequence>
<dbReference type="InterPro" id="IPR051127">
    <property type="entry name" value="Fungal_SecMet_Regulators"/>
</dbReference>
<evidence type="ECO:0000256" key="1">
    <source>
        <dbReference type="ARBA" id="ARBA00023015"/>
    </source>
</evidence>
<feature type="region of interest" description="Disordered" evidence="5">
    <location>
        <begin position="82"/>
        <end position="133"/>
    </location>
</feature>
<dbReference type="PROSITE" id="PS50048">
    <property type="entry name" value="ZN2_CY6_FUNGAL_2"/>
    <property type="match status" value="1"/>
</dbReference>
<organism evidence="7 8">
    <name type="scientific">Rickenella mellea</name>
    <dbReference type="NCBI Taxonomy" id="50990"/>
    <lineage>
        <taxon>Eukaryota</taxon>
        <taxon>Fungi</taxon>
        <taxon>Dikarya</taxon>
        <taxon>Basidiomycota</taxon>
        <taxon>Agaricomycotina</taxon>
        <taxon>Agaricomycetes</taxon>
        <taxon>Hymenochaetales</taxon>
        <taxon>Rickenellaceae</taxon>
        <taxon>Rickenella</taxon>
    </lineage>
</organism>